<keyword evidence="1" id="KW-0472">Membrane</keyword>
<evidence type="ECO:0000256" key="1">
    <source>
        <dbReference type="SAM" id="Phobius"/>
    </source>
</evidence>
<keyword evidence="1" id="KW-0812">Transmembrane</keyword>
<protein>
    <recommendedName>
        <fullName evidence="4">SHOCT domain-containing protein</fullName>
    </recommendedName>
</protein>
<gene>
    <name evidence="2" type="ORF">QQF73_02890</name>
</gene>
<dbReference type="Proteomes" id="UP001223547">
    <property type="component" value="Unassembled WGS sequence"/>
</dbReference>
<reference evidence="2 3" key="1">
    <citation type="submission" date="2023-05" db="EMBL/GenBank/DDBJ databases">
        <title>Marinobacter albus sp. nov., a marine bacterium isolated from sand in a coastal intertidal zone of huludao.</title>
        <authorList>
            <person name="Deng T."/>
        </authorList>
    </citation>
    <scope>NUCLEOTIDE SEQUENCE [LARGE SCALE GENOMIC DNA]</scope>
    <source>
        <strain evidence="2 3">M216</strain>
    </source>
</reference>
<organism evidence="2 3">
    <name type="scientific">Marinobacter albus</name>
    <dbReference type="NCBI Taxonomy" id="3030833"/>
    <lineage>
        <taxon>Bacteria</taxon>
        <taxon>Pseudomonadati</taxon>
        <taxon>Pseudomonadota</taxon>
        <taxon>Gammaproteobacteria</taxon>
        <taxon>Pseudomonadales</taxon>
        <taxon>Marinobacteraceae</taxon>
        <taxon>Marinobacter</taxon>
    </lineage>
</organism>
<accession>A0ABT7H876</accession>
<sequence length="225" mass="25808">MTVAVSQSDIIDLDNWAAPNLELQRPGWELPPRESWQVNSKFRQTNVRAKTSTLFKRFNQHYLSITTHRRKKELPEQVLDLTFVDPAPREVKDNRYKLWFVAICLLTVPAAIYSFLPAAPLWLLAPAVVALGLMALALRLRRHCYEFVALNSDVVLFRLDAMVSDEARLTSFIEGVRAGIARGQAQLPPGKRRIPLAVAEMRRLSEEGMISREEYETIKQNWFGF</sequence>
<evidence type="ECO:0008006" key="4">
    <source>
        <dbReference type="Google" id="ProtNLM"/>
    </source>
</evidence>
<name>A0ABT7H876_9GAMM</name>
<evidence type="ECO:0000313" key="2">
    <source>
        <dbReference type="EMBL" id="MDK9556559.1"/>
    </source>
</evidence>
<dbReference type="EMBL" id="JASSQD010000001">
    <property type="protein sequence ID" value="MDK9556559.1"/>
    <property type="molecule type" value="Genomic_DNA"/>
</dbReference>
<feature type="transmembrane region" description="Helical" evidence="1">
    <location>
        <begin position="98"/>
        <end position="116"/>
    </location>
</feature>
<dbReference type="RefSeq" id="WP_219866935.1">
    <property type="nucleotide sequence ID" value="NZ_JASSQD010000001.1"/>
</dbReference>
<feature type="transmembrane region" description="Helical" evidence="1">
    <location>
        <begin position="122"/>
        <end position="140"/>
    </location>
</feature>
<evidence type="ECO:0000313" key="3">
    <source>
        <dbReference type="Proteomes" id="UP001223547"/>
    </source>
</evidence>
<keyword evidence="1" id="KW-1133">Transmembrane helix</keyword>
<proteinExistence type="predicted"/>
<keyword evidence="3" id="KW-1185">Reference proteome</keyword>
<comment type="caution">
    <text evidence="2">The sequence shown here is derived from an EMBL/GenBank/DDBJ whole genome shotgun (WGS) entry which is preliminary data.</text>
</comment>